<comment type="caution">
    <text evidence="11">The sequence shown here is derived from an EMBL/GenBank/DDBJ whole genome shotgun (WGS) entry which is preliminary data.</text>
</comment>
<name>A0A9D1S3L9_9FIRM</name>
<dbReference type="PROSITE" id="PS50828">
    <property type="entry name" value="SMR"/>
    <property type="match status" value="1"/>
</dbReference>
<reference evidence="11" key="1">
    <citation type="submission" date="2020-10" db="EMBL/GenBank/DDBJ databases">
        <authorList>
            <person name="Gilroy R."/>
        </authorList>
    </citation>
    <scope>NUCLEOTIDE SEQUENCE</scope>
    <source>
        <strain evidence="11">ChiSxjej2B14-8506</strain>
    </source>
</reference>
<dbReference type="Pfam" id="PF00488">
    <property type="entry name" value="MutS_V"/>
    <property type="match status" value="1"/>
</dbReference>
<evidence type="ECO:0000256" key="3">
    <source>
        <dbReference type="ARBA" id="ARBA00022741"/>
    </source>
</evidence>
<dbReference type="InterPro" id="IPR002625">
    <property type="entry name" value="Smr_dom"/>
</dbReference>
<dbReference type="GO" id="GO:0004519">
    <property type="term" value="F:endonuclease activity"/>
    <property type="evidence" value="ECO:0007669"/>
    <property type="project" value="UniProtKB-UniRule"/>
</dbReference>
<evidence type="ECO:0000313" key="12">
    <source>
        <dbReference type="Proteomes" id="UP000824123"/>
    </source>
</evidence>
<dbReference type="NCBIfam" id="TIGR01069">
    <property type="entry name" value="mutS2"/>
    <property type="match status" value="1"/>
</dbReference>
<feature type="compositionally biased region" description="Basic and acidic residues" evidence="9">
    <location>
        <begin position="687"/>
        <end position="703"/>
    </location>
</feature>
<comment type="function">
    <text evidence="8">Endonuclease that is involved in the suppression of homologous recombination and thus may have a key role in the control of bacterial genetic diversity.</text>
</comment>
<dbReference type="InterPro" id="IPR045076">
    <property type="entry name" value="MutS"/>
</dbReference>
<dbReference type="EC" id="3.6.4.-" evidence="8"/>
<dbReference type="GO" id="GO:0030983">
    <property type="term" value="F:mismatched DNA binding"/>
    <property type="evidence" value="ECO:0007669"/>
    <property type="project" value="InterPro"/>
</dbReference>
<dbReference type="AlphaFoldDB" id="A0A9D1S3L9"/>
<sequence>MLERTLRVLEFNKIKDMMKPLALSEPARELIDKLTPSSDLATVQLWQQETEEASVILTYIGSHPMTAFEDVRQYLRLAEIGSALSMKALLAIAAFMRAGRVARSALATDRENTPYINSLAGGLNSFRQLEEDIEAAIISEDEMSDRASPELYDLRRRIRTANDRIRDKLNSYIHNPNTQKYLQDYIITVRNGRYVLPVKAECRASVPGLIHDQSATGATLFIEPMAIVEINNDLKELMGKERQEIERILMAFTQQIAPECDSLRSNLDILAQLDFAFAKALLSRNMHAVQPKLNDRGYLRIIRGRHPLLDPAKVVPLDIWLGAEFTTLVITGPNTGGKTVTLKTVGLFTLMAQAGLQVPAELGTELAVFDNVYADIGDEQSIEQSLSTFSSHMTNIVSILGDVTPNSLVMFDELGAGTDPTEGAALAMAILETLLRDKVRTLATTHYSELKEYALAHPGVENASVEFNVQTLRPTYRLSIGIPGKSNAFEISRKLGLPEEIIAEASQRMSRDQVRFEDVISSAESQRQIAEKERELAQQAREEMQRLRDETDRQRAELERQRESMLRKAREDARRVLLSAQRESEQIITELKKQRAAGASSLKEHELAAMRTRLQSGIDEVSPMSAQTPDAGKPLKTVKPGDYVEITHLNTTGTVISAPDARGEVQVQAGALKLKVPLASLRTAKPPKPEKSKWTPARGKDSSHATANINIRDRSVSTETDVRGMNLEEAIMAVDSYLDNAALQSYGEVYIIHGKGTGVLRAGIQDHLRHHPLVKSFRLGKYGEGEDGVTVVTLK</sequence>
<dbReference type="CDD" id="cd06503">
    <property type="entry name" value="ATP-synt_Fo_b"/>
    <property type="match status" value="1"/>
</dbReference>
<dbReference type="CDD" id="cd03280">
    <property type="entry name" value="ABC_MutS2"/>
    <property type="match status" value="1"/>
</dbReference>
<dbReference type="Pfam" id="PF20297">
    <property type="entry name" value="MSSS"/>
    <property type="match status" value="1"/>
</dbReference>
<dbReference type="GO" id="GO:0072344">
    <property type="term" value="P:rescue of stalled ribosome"/>
    <property type="evidence" value="ECO:0007669"/>
    <property type="project" value="UniProtKB-UniRule"/>
</dbReference>
<keyword evidence="3 8" id="KW-0547">Nucleotide-binding</keyword>
<dbReference type="SUPFAM" id="SSF160443">
    <property type="entry name" value="SMR domain-like"/>
    <property type="match status" value="1"/>
</dbReference>
<protein>
    <recommendedName>
        <fullName evidence="8">Endonuclease MutS2</fullName>
        <ecNumber evidence="8">3.1.-.-</ecNumber>
    </recommendedName>
    <alternativeName>
        <fullName evidence="8">Ribosome-associated protein quality control-upstream factor</fullName>
        <shortName evidence="8">RQC-upstream factor</shortName>
        <shortName evidence="8">RqcU</shortName>
        <ecNumber evidence="8">3.6.4.-</ecNumber>
    </alternativeName>
</protein>
<keyword evidence="5 8" id="KW-0067">ATP-binding</keyword>
<dbReference type="SMART" id="SM00533">
    <property type="entry name" value="MUTSd"/>
    <property type="match status" value="1"/>
</dbReference>
<dbReference type="InterPro" id="IPR036187">
    <property type="entry name" value="DNA_mismatch_repair_MutS_sf"/>
</dbReference>
<keyword evidence="8 11" id="KW-0255">Endonuclease</keyword>
<keyword evidence="4 8" id="KW-0378">Hydrolase</keyword>
<dbReference type="GO" id="GO:0043023">
    <property type="term" value="F:ribosomal large subunit binding"/>
    <property type="evidence" value="ECO:0007669"/>
    <property type="project" value="UniProtKB-UniRule"/>
</dbReference>
<dbReference type="EC" id="3.1.-.-" evidence="8"/>
<keyword evidence="1 8" id="KW-0540">Nuclease</keyword>
<evidence type="ECO:0000256" key="6">
    <source>
        <dbReference type="ARBA" id="ARBA00022884"/>
    </source>
</evidence>
<accession>A0A9D1S3L9</accession>
<dbReference type="SUPFAM" id="SSF48334">
    <property type="entry name" value="DNA repair protein MutS, domain III"/>
    <property type="match status" value="1"/>
</dbReference>
<dbReference type="GO" id="GO:0019843">
    <property type="term" value="F:rRNA binding"/>
    <property type="evidence" value="ECO:0007669"/>
    <property type="project" value="UniProtKB-UniRule"/>
</dbReference>
<dbReference type="Gene3D" id="3.30.1370.110">
    <property type="match status" value="1"/>
</dbReference>
<dbReference type="InterPro" id="IPR000432">
    <property type="entry name" value="DNA_mismatch_repair_MutS_C"/>
</dbReference>
<evidence type="ECO:0000256" key="9">
    <source>
        <dbReference type="SAM" id="MobiDB-lite"/>
    </source>
</evidence>
<comment type="function">
    <text evidence="8">Acts as a ribosome collision sensor, splitting the ribosome into its 2 subunits. Detects stalled/collided 70S ribosomes which it binds and splits by an ATP-hydrolysis driven conformational change. Acts upstream of the ribosome quality control system (RQC), a ribosome-associated complex that mediates the extraction of incompletely synthesized nascent chains from stalled ribosomes and their subsequent degradation. Probably generates substrates for RQC.</text>
</comment>
<gene>
    <name evidence="8" type="primary">mutS2</name>
    <name evidence="8" type="synonym">rqcU</name>
    <name evidence="11" type="ORF">IAC59_02445</name>
</gene>
<dbReference type="PIRSF" id="PIRSF005814">
    <property type="entry name" value="MutS_YshD"/>
    <property type="match status" value="1"/>
</dbReference>
<dbReference type="HAMAP" id="MF_00092">
    <property type="entry name" value="MutS2"/>
    <property type="match status" value="1"/>
</dbReference>
<keyword evidence="7 8" id="KW-0238">DNA-binding</keyword>
<dbReference type="EMBL" id="DVNK01000020">
    <property type="protein sequence ID" value="HIU46099.1"/>
    <property type="molecule type" value="Genomic_DNA"/>
</dbReference>
<dbReference type="InterPro" id="IPR005747">
    <property type="entry name" value="MutS2"/>
</dbReference>
<organism evidence="11 12">
    <name type="scientific">Candidatus Fimadaptatus faecigallinarum</name>
    <dbReference type="NCBI Taxonomy" id="2840814"/>
    <lineage>
        <taxon>Bacteria</taxon>
        <taxon>Bacillati</taxon>
        <taxon>Bacillota</taxon>
        <taxon>Clostridia</taxon>
        <taxon>Eubacteriales</taxon>
        <taxon>Candidatus Fimadaptatus</taxon>
    </lineage>
</organism>
<dbReference type="SMART" id="SM00534">
    <property type="entry name" value="MUTSac"/>
    <property type="match status" value="1"/>
</dbReference>
<keyword evidence="2 8" id="KW-0699">rRNA-binding</keyword>
<dbReference type="Pfam" id="PF01713">
    <property type="entry name" value="Smr"/>
    <property type="match status" value="1"/>
</dbReference>
<reference evidence="11" key="2">
    <citation type="journal article" date="2021" name="PeerJ">
        <title>Extensive microbial diversity within the chicken gut microbiome revealed by metagenomics and culture.</title>
        <authorList>
            <person name="Gilroy R."/>
            <person name="Ravi A."/>
            <person name="Getino M."/>
            <person name="Pursley I."/>
            <person name="Horton D.L."/>
            <person name="Alikhan N.F."/>
            <person name="Baker D."/>
            <person name="Gharbi K."/>
            <person name="Hall N."/>
            <person name="Watson M."/>
            <person name="Adriaenssens E.M."/>
            <person name="Foster-Nyarko E."/>
            <person name="Jarju S."/>
            <person name="Secka A."/>
            <person name="Antonio M."/>
            <person name="Oren A."/>
            <person name="Chaudhuri R.R."/>
            <person name="La Ragione R."/>
            <person name="Hildebrand F."/>
            <person name="Pallen M.J."/>
        </authorList>
    </citation>
    <scope>NUCLEOTIDE SEQUENCE</scope>
    <source>
        <strain evidence="11">ChiSxjej2B14-8506</strain>
    </source>
</reference>
<dbReference type="SUPFAM" id="SSF52540">
    <property type="entry name" value="P-loop containing nucleoside triphosphate hydrolases"/>
    <property type="match status" value="1"/>
</dbReference>
<dbReference type="FunFam" id="3.40.50.300:FF:000830">
    <property type="entry name" value="Endonuclease MutS2"/>
    <property type="match status" value="1"/>
</dbReference>
<feature type="region of interest" description="Disordered" evidence="9">
    <location>
        <begin position="683"/>
        <end position="708"/>
    </location>
</feature>
<dbReference type="InterPro" id="IPR046893">
    <property type="entry name" value="MSSS"/>
</dbReference>
<dbReference type="GO" id="GO:0006298">
    <property type="term" value="P:mismatch repair"/>
    <property type="evidence" value="ECO:0007669"/>
    <property type="project" value="InterPro"/>
</dbReference>
<dbReference type="Proteomes" id="UP000824123">
    <property type="component" value="Unassembled WGS sequence"/>
</dbReference>
<dbReference type="SMART" id="SM00463">
    <property type="entry name" value="SMR"/>
    <property type="match status" value="1"/>
</dbReference>
<evidence type="ECO:0000259" key="10">
    <source>
        <dbReference type="PROSITE" id="PS50828"/>
    </source>
</evidence>
<dbReference type="InterPro" id="IPR036063">
    <property type="entry name" value="Smr_dom_sf"/>
</dbReference>
<dbReference type="Gene3D" id="3.40.50.300">
    <property type="entry name" value="P-loop containing nucleotide triphosphate hydrolases"/>
    <property type="match status" value="1"/>
</dbReference>
<dbReference type="GO" id="GO:0016887">
    <property type="term" value="F:ATP hydrolysis activity"/>
    <property type="evidence" value="ECO:0007669"/>
    <property type="project" value="InterPro"/>
</dbReference>
<comment type="similarity">
    <text evidence="8">Belongs to the DNA mismatch repair MutS family. MutS2 subfamily.</text>
</comment>
<dbReference type="InterPro" id="IPR027417">
    <property type="entry name" value="P-loop_NTPase"/>
</dbReference>
<dbReference type="PANTHER" id="PTHR48466">
    <property type="entry name" value="OS10G0509000 PROTEIN-RELATED"/>
    <property type="match status" value="1"/>
</dbReference>
<dbReference type="PANTHER" id="PTHR48466:SF2">
    <property type="entry name" value="OS10G0509000 PROTEIN"/>
    <property type="match status" value="1"/>
</dbReference>
<evidence type="ECO:0000256" key="2">
    <source>
        <dbReference type="ARBA" id="ARBA00022730"/>
    </source>
</evidence>
<evidence type="ECO:0000256" key="7">
    <source>
        <dbReference type="ARBA" id="ARBA00023125"/>
    </source>
</evidence>
<feature type="region of interest" description="Disordered" evidence="9">
    <location>
        <begin position="539"/>
        <end position="561"/>
    </location>
</feature>
<evidence type="ECO:0000256" key="1">
    <source>
        <dbReference type="ARBA" id="ARBA00022722"/>
    </source>
</evidence>
<evidence type="ECO:0000313" key="11">
    <source>
        <dbReference type="EMBL" id="HIU46099.1"/>
    </source>
</evidence>
<feature type="binding site" evidence="8">
    <location>
        <begin position="332"/>
        <end position="339"/>
    </location>
    <ligand>
        <name>ATP</name>
        <dbReference type="ChEBI" id="CHEBI:30616"/>
    </ligand>
</feature>
<evidence type="ECO:0000256" key="8">
    <source>
        <dbReference type="HAMAP-Rule" id="MF_00092"/>
    </source>
</evidence>
<comment type="subunit">
    <text evidence="8">Homodimer. Binds to stalled ribosomes, contacting rRNA.</text>
</comment>
<dbReference type="InterPro" id="IPR007696">
    <property type="entry name" value="DNA_mismatch_repair_MutS_core"/>
</dbReference>
<dbReference type="GO" id="GO:0045910">
    <property type="term" value="P:negative regulation of DNA recombination"/>
    <property type="evidence" value="ECO:0007669"/>
    <property type="project" value="InterPro"/>
</dbReference>
<evidence type="ECO:0000256" key="4">
    <source>
        <dbReference type="ARBA" id="ARBA00022801"/>
    </source>
</evidence>
<proteinExistence type="inferred from homology"/>
<feature type="domain" description="Smr" evidence="10">
    <location>
        <begin position="720"/>
        <end position="795"/>
    </location>
</feature>
<dbReference type="GO" id="GO:0005524">
    <property type="term" value="F:ATP binding"/>
    <property type="evidence" value="ECO:0007669"/>
    <property type="project" value="UniProtKB-UniRule"/>
</dbReference>
<keyword evidence="6 8" id="KW-0694">RNA-binding</keyword>
<dbReference type="GO" id="GO:0140664">
    <property type="term" value="F:ATP-dependent DNA damage sensor activity"/>
    <property type="evidence" value="ECO:0007669"/>
    <property type="project" value="InterPro"/>
</dbReference>
<evidence type="ECO:0000256" key="5">
    <source>
        <dbReference type="ARBA" id="ARBA00022840"/>
    </source>
</evidence>
<dbReference type="PROSITE" id="PS00486">
    <property type="entry name" value="DNA_MISMATCH_REPAIR_2"/>
    <property type="match status" value="1"/>
</dbReference>